<comment type="catalytic activity">
    <reaction evidence="4">
        <text>a monoacylglycerol + H2O = glycerol + a fatty acid + H(+)</text>
        <dbReference type="Rhea" id="RHEA:15245"/>
        <dbReference type="ChEBI" id="CHEBI:15377"/>
        <dbReference type="ChEBI" id="CHEBI:15378"/>
        <dbReference type="ChEBI" id="CHEBI:17408"/>
        <dbReference type="ChEBI" id="CHEBI:17754"/>
        <dbReference type="ChEBI" id="CHEBI:28868"/>
    </reaction>
</comment>
<comment type="caution">
    <text evidence="6">The sequence shown here is derived from an EMBL/GenBank/DDBJ whole genome shotgun (WGS) entry which is preliminary data.</text>
</comment>
<proteinExistence type="inferred from homology"/>
<evidence type="ECO:0000313" key="7">
    <source>
        <dbReference type="Proteomes" id="UP001201163"/>
    </source>
</evidence>
<dbReference type="AlphaFoldDB" id="A0AAD4LEN4"/>
<sequence length="307" mass="33308">MWTLFNPLFSVAAGIVNHFQQPFNISQGGVTPLTSSQYAEFVPYVQFARAAYCPSNKIEGWQCGDACSAVPGFTPTLTGGDGDDTQYYYVGFWPAQSAVVVAHQGTDPSQPGAVLVDVEFRFLSLDPVLFPNIPSGVRVHHGFVKEHKKTAPKILKEVKRLMAENSSTHVILIGHSLGGALAELDTLFMKLNLPASTMVRGVTFGTPRVGNLAWATYFDSQIADFTRMNHNRDIVPIVPGRLLGFRHPKGEIHIQKDGIALACLGPDDGVDPQCSDLAVPDVEDGSIPDHNGPYCHNILIGTEYCTA</sequence>
<dbReference type="Proteomes" id="UP001201163">
    <property type="component" value="Unassembled WGS sequence"/>
</dbReference>
<reference evidence="6" key="1">
    <citation type="submission" date="2022-01" db="EMBL/GenBank/DDBJ databases">
        <title>Comparative genomics reveals a dynamic genome evolution in the ectomycorrhizal milk-cap (Lactarius) mushrooms.</title>
        <authorList>
            <consortium name="DOE Joint Genome Institute"/>
            <person name="Lebreton A."/>
            <person name="Tang N."/>
            <person name="Kuo A."/>
            <person name="LaButti K."/>
            <person name="Drula E."/>
            <person name="Barry K."/>
            <person name="Clum A."/>
            <person name="Lipzen A."/>
            <person name="Mousain D."/>
            <person name="Ng V."/>
            <person name="Wang R."/>
            <person name="Wang X."/>
            <person name="Dai Y."/>
            <person name="Henrissat B."/>
            <person name="Grigoriev I.V."/>
            <person name="Guerin-Laguette A."/>
            <person name="Yu F."/>
            <person name="Martin F.M."/>
        </authorList>
    </citation>
    <scope>NUCLEOTIDE SEQUENCE</scope>
    <source>
        <strain evidence="6">QP</strain>
    </source>
</reference>
<dbReference type="Gene3D" id="3.40.50.1820">
    <property type="entry name" value="alpha/beta hydrolase"/>
    <property type="match status" value="1"/>
</dbReference>
<evidence type="ECO:0000256" key="2">
    <source>
        <dbReference type="ARBA" id="ARBA00043996"/>
    </source>
</evidence>
<dbReference type="GO" id="GO:0006629">
    <property type="term" value="P:lipid metabolic process"/>
    <property type="evidence" value="ECO:0007669"/>
    <property type="project" value="InterPro"/>
</dbReference>
<keyword evidence="1" id="KW-1015">Disulfide bond</keyword>
<evidence type="ECO:0000259" key="5">
    <source>
        <dbReference type="Pfam" id="PF01764"/>
    </source>
</evidence>
<feature type="domain" description="Fungal lipase-type" evidence="5">
    <location>
        <begin position="100"/>
        <end position="241"/>
    </location>
</feature>
<dbReference type="Pfam" id="PF01764">
    <property type="entry name" value="Lipase_3"/>
    <property type="match status" value="1"/>
</dbReference>
<dbReference type="InterPro" id="IPR029058">
    <property type="entry name" value="AB_hydrolase_fold"/>
</dbReference>
<evidence type="ECO:0000313" key="6">
    <source>
        <dbReference type="EMBL" id="KAH8984305.1"/>
    </source>
</evidence>
<evidence type="ECO:0000256" key="3">
    <source>
        <dbReference type="ARBA" id="ARBA00047591"/>
    </source>
</evidence>
<accession>A0AAD4LEN4</accession>
<dbReference type="PANTHER" id="PTHR45856:SF25">
    <property type="entry name" value="FUNGAL LIPASE-LIKE DOMAIN-CONTAINING PROTEIN"/>
    <property type="match status" value="1"/>
</dbReference>
<protein>
    <submittedName>
        <fullName evidence="6">Alpha/beta-hydrolase</fullName>
    </submittedName>
</protein>
<dbReference type="PANTHER" id="PTHR45856">
    <property type="entry name" value="ALPHA/BETA-HYDROLASES SUPERFAMILY PROTEIN"/>
    <property type="match status" value="1"/>
</dbReference>
<dbReference type="InterPro" id="IPR051218">
    <property type="entry name" value="Sec_MonoDiacylglyc_Lipase"/>
</dbReference>
<keyword evidence="7" id="KW-1185">Reference proteome</keyword>
<name>A0AAD4LEN4_9AGAM</name>
<dbReference type="CDD" id="cd00519">
    <property type="entry name" value="Lipase_3"/>
    <property type="match status" value="1"/>
</dbReference>
<evidence type="ECO:0000256" key="1">
    <source>
        <dbReference type="ARBA" id="ARBA00023157"/>
    </source>
</evidence>
<dbReference type="InterPro" id="IPR002921">
    <property type="entry name" value="Fungal_lipase-type"/>
</dbReference>
<comment type="catalytic activity">
    <reaction evidence="3">
        <text>a diacylglycerol + H2O = a monoacylglycerol + a fatty acid + H(+)</text>
        <dbReference type="Rhea" id="RHEA:32731"/>
        <dbReference type="ChEBI" id="CHEBI:15377"/>
        <dbReference type="ChEBI" id="CHEBI:15378"/>
        <dbReference type="ChEBI" id="CHEBI:17408"/>
        <dbReference type="ChEBI" id="CHEBI:18035"/>
        <dbReference type="ChEBI" id="CHEBI:28868"/>
    </reaction>
</comment>
<organism evidence="6 7">
    <name type="scientific">Lactarius akahatsu</name>
    <dbReference type="NCBI Taxonomy" id="416441"/>
    <lineage>
        <taxon>Eukaryota</taxon>
        <taxon>Fungi</taxon>
        <taxon>Dikarya</taxon>
        <taxon>Basidiomycota</taxon>
        <taxon>Agaricomycotina</taxon>
        <taxon>Agaricomycetes</taxon>
        <taxon>Russulales</taxon>
        <taxon>Russulaceae</taxon>
        <taxon>Lactarius</taxon>
    </lineage>
</organism>
<dbReference type="SUPFAM" id="SSF53474">
    <property type="entry name" value="alpha/beta-Hydrolases"/>
    <property type="match status" value="1"/>
</dbReference>
<gene>
    <name evidence="6" type="ORF">EDB92DRAFT_1490428</name>
</gene>
<evidence type="ECO:0000256" key="4">
    <source>
        <dbReference type="ARBA" id="ARBA00048461"/>
    </source>
</evidence>
<dbReference type="EMBL" id="JAKELL010000077">
    <property type="protein sequence ID" value="KAH8984305.1"/>
    <property type="molecule type" value="Genomic_DNA"/>
</dbReference>
<comment type="similarity">
    <text evidence="2">Belongs to the AB hydrolase superfamily. Lipase family. Class 3 subfamily.</text>
</comment>